<sequence length="375" mass="41032">MSRSSKPKDAFRVAKATKRLRGFASDLEAAIQRCLPSRTGYYDQVSVIAMHWENDDLGVLPLEKALLDIFKNQYGYDVESFEIPEDRPQKNLTEKLVSWTSKHEGEQALRIVIYSGHASAAGPTDLHWYFAGQVDNSGNLTGPSLDWNGMKAICEYGTGDLCYIFDCCSAGSGPGALYDGAEMLCASVFEQTAGADPKFSFTQALIDTLDDLKGAPCTIANLFAILYRNSSQHEVAASPLHIAKRNSPSIVLEKLVTETVPNPMTKTALGDTKESKPKSQKKHKVLLAVHIADDNPSLAAWKQWLLSRNIPPGVLSAEITVEAVYETEPCSSLLLVTIPLEIWTVLDPTDEAFSFISFVNSSGRTGGQLLQEVQP</sequence>
<dbReference type="AlphaFoldDB" id="A0A3D8RKG9"/>
<comment type="caution">
    <text evidence="1">The sequence shown here is derived from an EMBL/GenBank/DDBJ whole genome shotgun (WGS) entry which is preliminary data.</text>
</comment>
<dbReference type="STRING" id="1810919.A0A3D8RKG9"/>
<evidence type="ECO:0000313" key="1">
    <source>
        <dbReference type="EMBL" id="RDW74547.1"/>
    </source>
</evidence>
<name>A0A3D8RKG9_9EURO</name>
<organism evidence="1 2">
    <name type="scientific">Aspergillus mulundensis</name>
    <dbReference type="NCBI Taxonomy" id="1810919"/>
    <lineage>
        <taxon>Eukaryota</taxon>
        <taxon>Fungi</taxon>
        <taxon>Dikarya</taxon>
        <taxon>Ascomycota</taxon>
        <taxon>Pezizomycotina</taxon>
        <taxon>Eurotiomycetes</taxon>
        <taxon>Eurotiomycetidae</taxon>
        <taxon>Eurotiales</taxon>
        <taxon>Aspergillaceae</taxon>
        <taxon>Aspergillus</taxon>
        <taxon>Aspergillus subgen. Nidulantes</taxon>
    </lineage>
</organism>
<dbReference type="EMBL" id="PVWQ01000008">
    <property type="protein sequence ID" value="RDW74547.1"/>
    <property type="molecule type" value="Genomic_DNA"/>
</dbReference>
<protein>
    <submittedName>
        <fullName evidence="1">Uncharacterized protein</fullName>
    </submittedName>
</protein>
<evidence type="ECO:0000313" key="2">
    <source>
        <dbReference type="Proteomes" id="UP000256690"/>
    </source>
</evidence>
<proteinExistence type="predicted"/>
<dbReference type="Proteomes" id="UP000256690">
    <property type="component" value="Unassembled WGS sequence"/>
</dbReference>
<reference evidence="1 2" key="1">
    <citation type="journal article" date="2018" name="IMA Fungus">
        <title>IMA Genome-F 9: Draft genome sequence of Annulohypoxylon stygium, Aspergillus mulundensis, Berkeleyomyces basicola (syn. Thielaviopsis basicola), Ceratocystis smalleyi, two Cercospora beticola strains, Coleophoma cylindrospora, Fusarium fracticaudum, Phialophora cf. hyalina, and Morchella septimelata.</title>
        <authorList>
            <person name="Wingfield B.D."/>
            <person name="Bills G.F."/>
            <person name="Dong Y."/>
            <person name="Huang W."/>
            <person name="Nel W.J."/>
            <person name="Swalarsk-Parry B.S."/>
            <person name="Vaghefi N."/>
            <person name="Wilken P.M."/>
            <person name="An Z."/>
            <person name="de Beer Z.W."/>
            <person name="De Vos L."/>
            <person name="Chen L."/>
            <person name="Duong T.A."/>
            <person name="Gao Y."/>
            <person name="Hammerbacher A."/>
            <person name="Kikkert J.R."/>
            <person name="Li Y."/>
            <person name="Li H."/>
            <person name="Li K."/>
            <person name="Li Q."/>
            <person name="Liu X."/>
            <person name="Ma X."/>
            <person name="Naidoo K."/>
            <person name="Pethybridge S.J."/>
            <person name="Sun J."/>
            <person name="Steenkamp E.T."/>
            <person name="van der Nest M.A."/>
            <person name="van Wyk S."/>
            <person name="Wingfield M.J."/>
            <person name="Xiong C."/>
            <person name="Yue Q."/>
            <person name="Zhang X."/>
        </authorList>
    </citation>
    <scope>NUCLEOTIDE SEQUENCE [LARGE SCALE GENOMIC DNA]</scope>
    <source>
        <strain evidence="1 2">DSM 5745</strain>
    </source>
</reference>
<dbReference type="RefSeq" id="XP_026602315.1">
    <property type="nucleotide sequence ID" value="XM_026749225.1"/>
</dbReference>
<keyword evidence="2" id="KW-1185">Reference proteome</keyword>
<gene>
    <name evidence="1" type="ORF">DSM5745_07209</name>
</gene>
<dbReference type="OrthoDB" id="4760831at2759"/>
<accession>A0A3D8RKG9</accession>
<dbReference type="GeneID" id="38117579"/>